<sequence>MPTSQQAPFPFTSPAPPVRLPADGDSRLADDDALLRLVACGGALEPRRRLLSNAAPSLALERGEPFWRACGLERNQIAVLRSPPSEALVRAREWLARPGHHLIGWNGSDYPTLLVNSPNPPLALFVAGDPSLLWRSGIAVVGSRSPSPGGRDNAARFARALSGSGLLVASGLAAGVDTAAHQAVLDAGAPTVAVLGTGPDVPYPRSNARLHEAVIAHGAVVSEYLPGTQARKAHFPSRNRILAGLTLGTLVVEAAMRSGALITARLAGECGREVMALPGSIHNPVARGCHRLIREGAALVETPEEVLQLLLPASQHLASDLRRALSIPTSPPDATPLSPRGRPGTRGRPPAPPPPAATADFPEPPPPLDADHQKLWSALGHDPTDMDQLVARTGLTPAQLSSMLLPMELEGRVTAQHGRYFRNR</sequence>
<evidence type="ECO:0000313" key="5">
    <source>
        <dbReference type="EMBL" id="SJZ93738.1"/>
    </source>
</evidence>
<accession>A0A1T4PS61</accession>
<dbReference type="InterPro" id="IPR003488">
    <property type="entry name" value="DprA"/>
</dbReference>
<dbReference type="OrthoDB" id="9785707at2"/>
<name>A0A1T4PS61_9GAMM</name>
<evidence type="ECO:0000259" key="3">
    <source>
        <dbReference type="Pfam" id="PF02481"/>
    </source>
</evidence>
<dbReference type="PANTHER" id="PTHR43022:SF1">
    <property type="entry name" value="PROTEIN SMF"/>
    <property type="match status" value="1"/>
</dbReference>
<evidence type="ECO:0000256" key="2">
    <source>
        <dbReference type="SAM" id="MobiDB-lite"/>
    </source>
</evidence>
<keyword evidence="6" id="KW-1185">Reference proteome</keyword>
<dbReference type="Pfam" id="PF17782">
    <property type="entry name" value="WHD_DprA"/>
    <property type="match status" value="1"/>
</dbReference>
<dbReference type="EMBL" id="FUXP01000003">
    <property type="protein sequence ID" value="SJZ93738.1"/>
    <property type="molecule type" value="Genomic_DNA"/>
</dbReference>
<dbReference type="InterPro" id="IPR036388">
    <property type="entry name" value="WH-like_DNA-bd_sf"/>
</dbReference>
<dbReference type="RefSeq" id="WP_078757917.1">
    <property type="nucleotide sequence ID" value="NZ_FUXP01000003.1"/>
</dbReference>
<comment type="similarity">
    <text evidence="1">Belongs to the DprA/Smf family.</text>
</comment>
<protein>
    <submittedName>
        <fullName evidence="5">DNA processing protein</fullName>
    </submittedName>
</protein>
<dbReference type="PANTHER" id="PTHR43022">
    <property type="entry name" value="PROTEIN SMF"/>
    <property type="match status" value="1"/>
</dbReference>
<feature type="compositionally biased region" description="Low complexity" evidence="2">
    <location>
        <begin position="335"/>
        <end position="348"/>
    </location>
</feature>
<dbReference type="InterPro" id="IPR041614">
    <property type="entry name" value="DprA_WH"/>
</dbReference>
<dbReference type="GO" id="GO:0009294">
    <property type="term" value="P:DNA-mediated transformation"/>
    <property type="evidence" value="ECO:0007669"/>
    <property type="project" value="InterPro"/>
</dbReference>
<evidence type="ECO:0000256" key="1">
    <source>
        <dbReference type="ARBA" id="ARBA00006525"/>
    </source>
</evidence>
<evidence type="ECO:0000259" key="4">
    <source>
        <dbReference type="Pfam" id="PF17782"/>
    </source>
</evidence>
<gene>
    <name evidence="5" type="ORF">SAMN02745674_01329</name>
</gene>
<dbReference type="Pfam" id="PF02481">
    <property type="entry name" value="DNA_processg_A"/>
    <property type="match status" value="1"/>
</dbReference>
<feature type="region of interest" description="Disordered" evidence="2">
    <location>
        <begin position="325"/>
        <end position="373"/>
    </location>
</feature>
<organism evidence="5 6">
    <name type="scientific">Lysobacter spongiicola DSM 21749</name>
    <dbReference type="NCBI Taxonomy" id="1122188"/>
    <lineage>
        <taxon>Bacteria</taxon>
        <taxon>Pseudomonadati</taxon>
        <taxon>Pseudomonadota</taxon>
        <taxon>Gammaproteobacteria</taxon>
        <taxon>Lysobacterales</taxon>
        <taxon>Lysobacteraceae</taxon>
        <taxon>Novilysobacter</taxon>
    </lineage>
</organism>
<dbReference type="STRING" id="1122188.SAMN02745674_01329"/>
<dbReference type="NCBIfam" id="TIGR00732">
    <property type="entry name" value="dprA"/>
    <property type="match status" value="1"/>
</dbReference>
<dbReference type="SUPFAM" id="SSF102405">
    <property type="entry name" value="MCP/YpsA-like"/>
    <property type="match status" value="1"/>
</dbReference>
<feature type="domain" description="Smf/DprA SLOG" evidence="3">
    <location>
        <begin position="103"/>
        <end position="309"/>
    </location>
</feature>
<reference evidence="5 6" key="1">
    <citation type="submission" date="2017-02" db="EMBL/GenBank/DDBJ databases">
        <authorList>
            <person name="Peterson S.W."/>
        </authorList>
    </citation>
    <scope>NUCLEOTIDE SEQUENCE [LARGE SCALE GENOMIC DNA]</scope>
    <source>
        <strain evidence="5 6">DSM 21749</strain>
    </source>
</reference>
<dbReference type="Proteomes" id="UP000190061">
    <property type="component" value="Unassembled WGS sequence"/>
</dbReference>
<evidence type="ECO:0000313" key="6">
    <source>
        <dbReference type="Proteomes" id="UP000190061"/>
    </source>
</evidence>
<feature type="domain" description="DprA winged helix" evidence="4">
    <location>
        <begin position="361"/>
        <end position="418"/>
    </location>
</feature>
<dbReference type="Gene3D" id="3.40.50.450">
    <property type="match status" value="1"/>
</dbReference>
<dbReference type="Gene3D" id="1.10.10.10">
    <property type="entry name" value="Winged helix-like DNA-binding domain superfamily/Winged helix DNA-binding domain"/>
    <property type="match status" value="1"/>
</dbReference>
<feature type="compositionally biased region" description="Pro residues" evidence="2">
    <location>
        <begin position="349"/>
        <end position="368"/>
    </location>
</feature>
<proteinExistence type="inferred from homology"/>
<dbReference type="InterPro" id="IPR057666">
    <property type="entry name" value="DrpA_SLOG"/>
</dbReference>
<dbReference type="AlphaFoldDB" id="A0A1T4PS61"/>